<reference evidence="1" key="1">
    <citation type="journal article" date="2023" name="G3 (Bethesda)">
        <title>A reference genome for the long-term kleptoplast-retaining sea slug Elysia crispata morphotype clarki.</title>
        <authorList>
            <person name="Eastman K.E."/>
            <person name="Pendleton A.L."/>
            <person name="Shaikh M.A."/>
            <person name="Suttiyut T."/>
            <person name="Ogas R."/>
            <person name="Tomko P."/>
            <person name="Gavelis G."/>
            <person name="Widhalm J.R."/>
            <person name="Wisecaver J.H."/>
        </authorList>
    </citation>
    <scope>NUCLEOTIDE SEQUENCE</scope>
    <source>
        <strain evidence="1">ECLA1</strain>
    </source>
</reference>
<accession>A0AAE1B9C6</accession>
<name>A0AAE1B9C6_9GAST</name>
<dbReference type="Proteomes" id="UP001283361">
    <property type="component" value="Unassembled WGS sequence"/>
</dbReference>
<evidence type="ECO:0000313" key="2">
    <source>
        <dbReference type="Proteomes" id="UP001283361"/>
    </source>
</evidence>
<protein>
    <submittedName>
        <fullName evidence="1">Uncharacterized protein</fullName>
    </submittedName>
</protein>
<evidence type="ECO:0000313" key="1">
    <source>
        <dbReference type="EMBL" id="KAK3801201.1"/>
    </source>
</evidence>
<dbReference type="AlphaFoldDB" id="A0AAE1B9C6"/>
<dbReference type="EMBL" id="JAWDGP010000357">
    <property type="protein sequence ID" value="KAK3801201.1"/>
    <property type="molecule type" value="Genomic_DNA"/>
</dbReference>
<sequence>MSTRDTEQITGCPECPTPVHCGRLLPVWAVTVWSTWDAWVDRCMRDLNEDKFVVGGGLKKCIKDNVDIEVKDDKILVETSKN</sequence>
<organism evidence="1 2">
    <name type="scientific">Elysia crispata</name>
    <name type="common">lettuce slug</name>
    <dbReference type="NCBI Taxonomy" id="231223"/>
    <lineage>
        <taxon>Eukaryota</taxon>
        <taxon>Metazoa</taxon>
        <taxon>Spiralia</taxon>
        <taxon>Lophotrochozoa</taxon>
        <taxon>Mollusca</taxon>
        <taxon>Gastropoda</taxon>
        <taxon>Heterobranchia</taxon>
        <taxon>Euthyneura</taxon>
        <taxon>Panpulmonata</taxon>
        <taxon>Sacoglossa</taxon>
        <taxon>Placobranchoidea</taxon>
        <taxon>Plakobranchidae</taxon>
        <taxon>Elysia</taxon>
    </lineage>
</organism>
<gene>
    <name evidence="1" type="ORF">RRG08_066626</name>
</gene>
<keyword evidence="2" id="KW-1185">Reference proteome</keyword>
<comment type="caution">
    <text evidence="1">The sequence shown here is derived from an EMBL/GenBank/DDBJ whole genome shotgun (WGS) entry which is preliminary data.</text>
</comment>
<proteinExistence type="predicted"/>